<dbReference type="PANTHER" id="PTHR44329">
    <property type="entry name" value="SERINE/THREONINE-PROTEIN KINASE TNNI3K-RELATED"/>
    <property type="match status" value="1"/>
</dbReference>
<feature type="domain" description="Protein kinase" evidence="1">
    <location>
        <begin position="7"/>
        <end position="262"/>
    </location>
</feature>
<sequence>MSEYRYEPLSEISNFGGMGEVAFSKDLHLDRKVAIKFLQAGVEERRFLDEQLALMQLRSKHVVQLYDVINIQGREGLVLEFIEGKDLSELDYDELGSDVLIHHLWQIACGLVDIHNHGIIHRDLKPNNVRMNEDGVIKIFDFGLSRSQSNAATKGVVGTFVFMAPELWGAGSSNFSKAVDVYAFAITALVLANKELPQELCELPPLEYIRGGKIRESLSGVDSKVVDIIEQCLSYDPAMRPSMKNVEICLRRYLLKGRHTGLFIIGDEQKYVDSSKRSTKIGLQNDPTSISIEYDGYDFKITHISGCVRVNNQIATVGRALPESSVLTFESSKSQSRAFVTFDISNPEVVV</sequence>
<name>A0A1A8TV16_9GAMM</name>
<protein>
    <submittedName>
        <fullName evidence="2">Serine/threonine-protein kinase PknB</fullName>
        <ecNumber evidence="2">2.7.11.1</ecNumber>
    </submittedName>
</protein>
<dbReference type="SMART" id="SM00220">
    <property type="entry name" value="S_TKc"/>
    <property type="match status" value="1"/>
</dbReference>
<reference evidence="2 3" key="1">
    <citation type="submission" date="2016-06" db="EMBL/GenBank/DDBJ databases">
        <authorList>
            <person name="Kjaerup R.B."/>
            <person name="Dalgaard T.S."/>
            <person name="Juul-Madsen H.R."/>
        </authorList>
    </citation>
    <scope>NUCLEOTIDE SEQUENCE [LARGE SCALE GENOMIC DNA]</scope>
    <source>
        <strain evidence="2 3">CECT 8886</strain>
    </source>
</reference>
<dbReference type="SUPFAM" id="SSF56112">
    <property type="entry name" value="Protein kinase-like (PK-like)"/>
    <property type="match status" value="1"/>
</dbReference>
<dbReference type="InterPro" id="IPR011009">
    <property type="entry name" value="Kinase-like_dom_sf"/>
</dbReference>
<evidence type="ECO:0000313" key="2">
    <source>
        <dbReference type="EMBL" id="SBS37117.1"/>
    </source>
</evidence>
<dbReference type="Gene3D" id="1.10.510.10">
    <property type="entry name" value="Transferase(Phosphotransferase) domain 1"/>
    <property type="match status" value="1"/>
</dbReference>
<dbReference type="EC" id="2.7.11.1" evidence="2"/>
<keyword evidence="3" id="KW-1185">Reference proteome</keyword>
<dbReference type="RefSeq" id="WP_067020065.1">
    <property type="nucleotide sequence ID" value="NZ_FLOB01000016.1"/>
</dbReference>
<dbReference type="CDD" id="cd14014">
    <property type="entry name" value="STKc_PknB_like"/>
    <property type="match status" value="1"/>
</dbReference>
<dbReference type="STRING" id="1792290.MSP8886_03980"/>
<dbReference type="GO" id="GO:0005524">
    <property type="term" value="F:ATP binding"/>
    <property type="evidence" value="ECO:0007669"/>
    <property type="project" value="InterPro"/>
</dbReference>
<evidence type="ECO:0000313" key="3">
    <source>
        <dbReference type="Proteomes" id="UP000092544"/>
    </source>
</evidence>
<evidence type="ECO:0000259" key="1">
    <source>
        <dbReference type="PROSITE" id="PS50011"/>
    </source>
</evidence>
<dbReference type="EMBL" id="FLOB01000016">
    <property type="protein sequence ID" value="SBS37117.1"/>
    <property type="molecule type" value="Genomic_DNA"/>
</dbReference>
<organism evidence="2 3">
    <name type="scientific">Marinomonas spartinae</name>
    <dbReference type="NCBI Taxonomy" id="1792290"/>
    <lineage>
        <taxon>Bacteria</taxon>
        <taxon>Pseudomonadati</taxon>
        <taxon>Pseudomonadota</taxon>
        <taxon>Gammaproteobacteria</taxon>
        <taxon>Oceanospirillales</taxon>
        <taxon>Oceanospirillaceae</taxon>
        <taxon>Marinomonas</taxon>
    </lineage>
</organism>
<dbReference type="Pfam" id="PF00069">
    <property type="entry name" value="Pkinase"/>
    <property type="match status" value="1"/>
</dbReference>
<dbReference type="InterPro" id="IPR051681">
    <property type="entry name" value="Ser/Thr_Kinases-Pseudokinases"/>
</dbReference>
<dbReference type="OrthoDB" id="9801841at2"/>
<keyword evidence="2" id="KW-0808">Transferase</keyword>
<gene>
    <name evidence="2" type="primary">pknB</name>
    <name evidence="2" type="ORF">MSP8886_03980</name>
</gene>
<dbReference type="InterPro" id="IPR000719">
    <property type="entry name" value="Prot_kinase_dom"/>
</dbReference>
<dbReference type="GO" id="GO:0004674">
    <property type="term" value="F:protein serine/threonine kinase activity"/>
    <property type="evidence" value="ECO:0007669"/>
    <property type="project" value="UniProtKB-EC"/>
</dbReference>
<proteinExistence type="predicted"/>
<dbReference type="AlphaFoldDB" id="A0A1A8TV16"/>
<accession>A0A1A8TV16</accession>
<keyword evidence="2" id="KW-0418">Kinase</keyword>
<dbReference type="Proteomes" id="UP000092544">
    <property type="component" value="Unassembled WGS sequence"/>
</dbReference>
<dbReference type="PROSITE" id="PS50011">
    <property type="entry name" value="PROTEIN_KINASE_DOM"/>
    <property type="match status" value="1"/>
</dbReference>